<evidence type="ECO:0000256" key="2">
    <source>
        <dbReference type="ARBA" id="ARBA00023125"/>
    </source>
</evidence>
<keyword evidence="1" id="KW-0805">Transcription regulation</keyword>
<dbReference type="PROSITE" id="PS00622">
    <property type="entry name" value="HTH_LUXR_1"/>
    <property type="match status" value="1"/>
</dbReference>
<evidence type="ECO:0000313" key="6">
    <source>
        <dbReference type="Proteomes" id="UP001432190"/>
    </source>
</evidence>
<evidence type="ECO:0000313" key="5">
    <source>
        <dbReference type="EMBL" id="WUP52971.1"/>
    </source>
</evidence>
<dbReference type="Gene3D" id="1.10.10.10">
    <property type="entry name" value="Winged helix-like DNA-binding domain superfamily/Winged helix DNA-binding domain"/>
    <property type="match status" value="1"/>
</dbReference>
<sequence>MRAGTPALTDREWEVARLAAQGATSKAIAEKLFLSARTVENHLQRVYVKLGVTGRAELRAALRAIPGHEGGDAR</sequence>
<dbReference type="Proteomes" id="UP001432190">
    <property type="component" value="Chromosome"/>
</dbReference>
<reference evidence="5" key="1">
    <citation type="submission" date="2022-10" db="EMBL/GenBank/DDBJ databases">
        <title>The complete genomes of actinobacterial strains from the NBC collection.</title>
        <authorList>
            <person name="Joergensen T.S."/>
            <person name="Alvarez Arevalo M."/>
            <person name="Sterndorff E.B."/>
            <person name="Faurdal D."/>
            <person name="Vuksanovic O."/>
            <person name="Mourched A.-S."/>
            <person name="Charusanti P."/>
            <person name="Shaw S."/>
            <person name="Blin K."/>
            <person name="Weber T."/>
        </authorList>
    </citation>
    <scope>NUCLEOTIDE SEQUENCE</scope>
    <source>
        <strain evidence="5">NBC_00256</strain>
    </source>
</reference>
<dbReference type="SMART" id="SM00421">
    <property type="entry name" value="HTH_LUXR"/>
    <property type="match status" value="1"/>
</dbReference>
<keyword evidence="6" id="KW-1185">Reference proteome</keyword>
<dbReference type="Pfam" id="PF00196">
    <property type="entry name" value="GerE"/>
    <property type="match status" value="1"/>
</dbReference>
<accession>A0ABZ1SFB4</accession>
<organism evidence="5 6">
    <name type="scientific">Micromonospora globbae</name>
    <dbReference type="NCBI Taxonomy" id="1894969"/>
    <lineage>
        <taxon>Bacteria</taxon>
        <taxon>Bacillati</taxon>
        <taxon>Actinomycetota</taxon>
        <taxon>Actinomycetes</taxon>
        <taxon>Micromonosporales</taxon>
        <taxon>Micromonosporaceae</taxon>
        <taxon>Micromonospora</taxon>
    </lineage>
</organism>
<evidence type="ECO:0000256" key="1">
    <source>
        <dbReference type="ARBA" id="ARBA00023015"/>
    </source>
</evidence>
<evidence type="ECO:0000256" key="3">
    <source>
        <dbReference type="ARBA" id="ARBA00023163"/>
    </source>
</evidence>
<evidence type="ECO:0000259" key="4">
    <source>
        <dbReference type="PROSITE" id="PS50043"/>
    </source>
</evidence>
<protein>
    <submittedName>
        <fullName evidence="5">Helix-turn-helix transcriptional regulator</fullName>
    </submittedName>
</protein>
<dbReference type="EMBL" id="CP108084">
    <property type="protein sequence ID" value="WUP52971.1"/>
    <property type="molecule type" value="Genomic_DNA"/>
</dbReference>
<feature type="domain" description="HTH luxR-type" evidence="4">
    <location>
        <begin position="1"/>
        <end position="66"/>
    </location>
</feature>
<dbReference type="PROSITE" id="PS50043">
    <property type="entry name" value="HTH_LUXR_2"/>
    <property type="match status" value="1"/>
</dbReference>
<proteinExistence type="predicted"/>
<dbReference type="InterPro" id="IPR036388">
    <property type="entry name" value="WH-like_DNA-bd_sf"/>
</dbReference>
<dbReference type="InterPro" id="IPR016032">
    <property type="entry name" value="Sig_transdc_resp-reg_C-effctor"/>
</dbReference>
<name>A0ABZ1SFB4_9ACTN</name>
<dbReference type="PANTHER" id="PTHR44688:SF16">
    <property type="entry name" value="DNA-BINDING TRANSCRIPTIONAL ACTIVATOR DEVR_DOSR"/>
    <property type="match status" value="1"/>
</dbReference>
<dbReference type="PANTHER" id="PTHR44688">
    <property type="entry name" value="DNA-BINDING TRANSCRIPTIONAL ACTIVATOR DEVR_DOSR"/>
    <property type="match status" value="1"/>
</dbReference>
<gene>
    <name evidence="5" type="ORF">OG994_18970</name>
</gene>
<keyword evidence="2" id="KW-0238">DNA-binding</keyword>
<dbReference type="InterPro" id="IPR000792">
    <property type="entry name" value="Tscrpt_reg_LuxR_C"/>
</dbReference>
<keyword evidence="3" id="KW-0804">Transcription</keyword>
<dbReference type="CDD" id="cd06170">
    <property type="entry name" value="LuxR_C_like"/>
    <property type="match status" value="1"/>
</dbReference>
<dbReference type="SUPFAM" id="SSF46894">
    <property type="entry name" value="C-terminal effector domain of the bipartite response regulators"/>
    <property type="match status" value="1"/>
</dbReference>
<dbReference type="PRINTS" id="PR00038">
    <property type="entry name" value="HTHLUXR"/>
</dbReference>